<proteinExistence type="predicted"/>
<comment type="caution">
    <text evidence="1">The sequence shown here is derived from an EMBL/GenBank/DDBJ whole genome shotgun (WGS) entry which is preliminary data.</text>
</comment>
<evidence type="ECO:0000313" key="2">
    <source>
        <dbReference type="Proteomes" id="UP001152523"/>
    </source>
</evidence>
<evidence type="ECO:0000313" key="1">
    <source>
        <dbReference type="EMBL" id="CAH9099165.1"/>
    </source>
</evidence>
<sequence>MWLSKPEFLHRSGQRCFSRATLFYSSTTHNKCTNIGPHAIHIHVPLIKCKFFVFPFILNLYRIRVFPPRRPPDELIIRDSVKIRGSILKSQPVKRSSPKLNIVL</sequence>
<organism evidence="1 2">
    <name type="scientific">Cuscuta epithymum</name>
    <dbReference type="NCBI Taxonomy" id="186058"/>
    <lineage>
        <taxon>Eukaryota</taxon>
        <taxon>Viridiplantae</taxon>
        <taxon>Streptophyta</taxon>
        <taxon>Embryophyta</taxon>
        <taxon>Tracheophyta</taxon>
        <taxon>Spermatophyta</taxon>
        <taxon>Magnoliopsida</taxon>
        <taxon>eudicotyledons</taxon>
        <taxon>Gunneridae</taxon>
        <taxon>Pentapetalae</taxon>
        <taxon>asterids</taxon>
        <taxon>lamiids</taxon>
        <taxon>Solanales</taxon>
        <taxon>Convolvulaceae</taxon>
        <taxon>Cuscuteae</taxon>
        <taxon>Cuscuta</taxon>
        <taxon>Cuscuta subgen. Cuscuta</taxon>
    </lineage>
</organism>
<dbReference type="Proteomes" id="UP001152523">
    <property type="component" value="Unassembled WGS sequence"/>
</dbReference>
<gene>
    <name evidence="1" type="ORF">CEPIT_LOCUS14815</name>
</gene>
<accession>A0AAV0DE43</accession>
<dbReference type="AlphaFoldDB" id="A0AAV0DE43"/>
<keyword evidence="2" id="KW-1185">Reference proteome</keyword>
<name>A0AAV0DE43_9ASTE</name>
<protein>
    <submittedName>
        <fullName evidence="1">Uncharacterized protein</fullName>
    </submittedName>
</protein>
<dbReference type="EMBL" id="CAMAPF010000104">
    <property type="protein sequence ID" value="CAH9099165.1"/>
    <property type="molecule type" value="Genomic_DNA"/>
</dbReference>
<reference evidence="1" key="1">
    <citation type="submission" date="2022-07" db="EMBL/GenBank/DDBJ databases">
        <authorList>
            <person name="Macas J."/>
            <person name="Novak P."/>
            <person name="Neumann P."/>
        </authorList>
    </citation>
    <scope>NUCLEOTIDE SEQUENCE</scope>
</reference>